<protein>
    <submittedName>
        <fullName evidence="2">N-acetyltransferase</fullName>
    </submittedName>
</protein>
<dbReference type="GO" id="GO:0016747">
    <property type="term" value="F:acyltransferase activity, transferring groups other than amino-acyl groups"/>
    <property type="evidence" value="ECO:0007669"/>
    <property type="project" value="InterPro"/>
</dbReference>
<dbReference type="PANTHER" id="PTHR43415:SF3">
    <property type="entry name" value="GNAT-FAMILY ACETYLTRANSFERASE"/>
    <property type="match status" value="1"/>
</dbReference>
<dbReference type="CDD" id="cd04301">
    <property type="entry name" value="NAT_SF"/>
    <property type="match status" value="1"/>
</dbReference>
<dbReference type="PROSITE" id="PS51186">
    <property type="entry name" value="GNAT"/>
    <property type="match status" value="1"/>
</dbReference>
<evidence type="ECO:0000313" key="2">
    <source>
        <dbReference type="EMBL" id="GGA77977.1"/>
    </source>
</evidence>
<dbReference type="AlphaFoldDB" id="A0A916RZQ1"/>
<dbReference type="Proteomes" id="UP000613512">
    <property type="component" value="Unassembled WGS sequence"/>
</dbReference>
<sequence>MFIREAVPSDAEGLVELMQHVENTSPYMMWEKGERAIQPENLQKRIISLNQTHNSTILVAVDEEELVGYLFAIGGSARRNKHTAYLVVGVRENVRGKGIGTILFKELDSWAKNKNIHRLELTVVTKNSSGLNLYKKAGFEIEGTKKDSLFIDGEYVDEYYMGKIL</sequence>
<dbReference type="RefSeq" id="WP_188384696.1">
    <property type="nucleotide sequence ID" value="NZ_BMEY01000010.1"/>
</dbReference>
<reference evidence="2" key="1">
    <citation type="journal article" date="2014" name="Int. J. Syst. Evol. Microbiol.">
        <title>Complete genome sequence of Corynebacterium casei LMG S-19264T (=DSM 44701T), isolated from a smear-ripened cheese.</title>
        <authorList>
            <consortium name="US DOE Joint Genome Institute (JGI-PGF)"/>
            <person name="Walter F."/>
            <person name="Albersmeier A."/>
            <person name="Kalinowski J."/>
            <person name="Ruckert C."/>
        </authorList>
    </citation>
    <scope>NUCLEOTIDE SEQUENCE</scope>
    <source>
        <strain evidence="2">CGMCC 1.12408</strain>
    </source>
</reference>
<dbReference type="Pfam" id="PF00583">
    <property type="entry name" value="Acetyltransf_1"/>
    <property type="match status" value="1"/>
</dbReference>
<evidence type="ECO:0000259" key="1">
    <source>
        <dbReference type="PROSITE" id="PS51186"/>
    </source>
</evidence>
<dbReference type="InterPro" id="IPR000182">
    <property type="entry name" value="GNAT_dom"/>
</dbReference>
<feature type="domain" description="N-acetyltransferase" evidence="1">
    <location>
        <begin position="1"/>
        <end position="165"/>
    </location>
</feature>
<dbReference type="Gene3D" id="3.40.630.30">
    <property type="match status" value="1"/>
</dbReference>
<gene>
    <name evidence="2" type="ORF">GCM10008025_21800</name>
</gene>
<evidence type="ECO:0000313" key="3">
    <source>
        <dbReference type="Proteomes" id="UP000613512"/>
    </source>
</evidence>
<dbReference type="InterPro" id="IPR016181">
    <property type="entry name" value="Acyl_CoA_acyltransferase"/>
</dbReference>
<keyword evidence="3" id="KW-1185">Reference proteome</keyword>
<accession>A0A916RZQ1</accession>
<comment type="caution">
    <text evidence="2">The sequence shown here is derived from an EMBL/GenBank/DDBJ whole genome shotgun (WGS) entry which is preliminary data.</text>
</comment>
<dbReference type="SUPFAM" id="SSF55729">
    <property type="entry name" value="Acyl-CoA N-acyltransferases (Nat)"/>
    <property type="match status" value="1"/>
</dbReference>
<proteinExistence type="predicted"/>
<organism evidence="2 3">
    <name type="scientific">Ornithinibacillus halotolerans</name>
    <dbReference type="NCBI Taxonomy" id="1274357"/>
    <lineage>
        <taxon>Bacteria</taxon>
        <taxon>Bacillati</taxon>
        <taxon>Bacillota</taxon>
        <taxon>Bacilli</taxon>
        <taxon>Bacillales</taxon>
        <taxon>Bacillaceae</taxon>
        <taxon>Ornithinibacillus</taxon>
    </lineage>
</organism>
<name>A0A916RZQ1_9BACI</name>
<dbReference type="EMBL" id="BMEY01000010">
    <property type="protein sequence ID" value="GGA77977.1"/>
    <property type="molecule type" value="Genomic_DNA"/>
</dbReference>
<reference evidence="2" key="2">
    <citation type="submission" date="2020-09" db="EMBL/GenBank/DDBJ databases">
        <authorList>
            <person name="Sun Q."/>
            <person name="Zhou Y."/>
        </authorList>
    </citation>
    <scope>NUCLEOTIDE SEQUENCE</scope>
    <source>
        <strain evidence="2">CGMCC 1.12408</strain>
    </source>
</reference>
<dbReference type="PANTHER" id="PTHR43415">
    <property type="entry name" value="SPERMIDINE N(1)-ACETYLTRANSFERASE"/>
    <property type="match status" value="1"/>
</dbReference>